<evidence type="ECO:0000313" key="2">
    <source>
        <dbReference type="Proteomes" id="UP000317624"/>
    </source>
</evidence>
<dbReference type="OrthoDB" id="1260260at2"/>
<gene>
    <name evidence="1" type="ORF">FNT36_21250</name>
</gene>
<dbReference type="Proteomes" id="UP000317624">
    <property type="component" value="Unassembled WGS sequence"/>
</dbReference>
<proteinExistence type="predicted"/>
<organism evidence="1 2">
    <name type="scientific">Hymenobacter setariae</name>
    <dbReference type="NCBI Taxonomy" id="2594794"/>
    <lineage>
        <taxon>Bacteria</taxon>
        <taxon>Pseudomonadati</taxon>
        <taxon>Bacteroidota</taxon>
        <taxon>Cytophagia</taxon>
        <taxon>Cytophagales</taxon>
        <taxon>Hymenobacteraceae</taxon>
        <taxon>Hymenobacter</taxon>
    </lineage>
</organism>
<name>A0A558BMG9_9BACT</name>
<dbReference type="EMBL" id="VMRJ01000006">
    <property type="protein sequence ID" value="TVT37704.1"/>
    <property type="molecule type" value="Genomic_DNA"/>
</dbReference>
<keyword evidence="2" id="KW-1185">Reference proteome</keyword>
<comment type="caution">
    <text evidence="1">The sequence shown here is derived from an EMBL/GenBank/DDBJ whole genome shotgun (WGS) entry which is preliminary data.</text>
</comment>
<reference evidence="1 2" key="1">
    <citation type="submission" date="2019-07" db="EMBL/GenBank/DDBJ databases">
        <title>Hymenobacter sp. straun FUR1 Genome sequencing and assembly.</title>
        <authorList>
            <person name="Chhetri G."/>
        </authorList>
    </citation>
    <scope>NUCLEOTIDE SEQUENCE [LARGE SCALE GENOMIC DNA]</scope>
    <source>
        <strain evidence="1 2">Fur1</strain>
    </source>
</reference>
<dbReference type="AlphaFoldDB" id="A0A558BMG9"/>
<protein>
    <submittedName>
        <fullName evidence="1">Uncharacterized protein</fullName>
    </submittedName>
</protein>
<accession>A0A558BMG9</accession>
<dbReference type="RefSeq" id="WP_144851901.1">
    <property type="nucleotide sequence ID" value="NZ_VMRJ01000006.1"/>
</dbReference>
<sequence length="95" mass="10352">MAAPAKKVLVFFNRQTTFAQLATIKKEVAKDGIALDYDRLAFDASGHLTAISFRVEVGDMKGSATEDNVPEDFSFGFMRDFTPGASAVLQIGNFK</sequence>
<evidence type="ECO:0000313" key="1">
    <source>
        <dbReference type="EMBL" id="TVT37704.1"/>
    </source>
</evidence>